<organism evidence="1 2">
    <name type="scientific">Cylindrobasidium torrendii FP15055 ss-10</name>
    <dbReference type="NCBI Taxonomy" id="1314674"/>
    <lineage>
        <taxon>Eukaryota</taxon>
        <taxon>Fungi</taxon>
        <taxon>Dikarya</taxon>
        <taxon>Basidiomycota</taxon>
        <taxon>Agaricomycotina</taxon>
        <taxon>Agaricomycetes</taxon>
        <taxon>Agaricomycetidae</taxon>
        <taxon>Agaricales</taxon>
        <taxon>Marasmiineae</taxon>
        <taxon>Physalacriaceae</taxon>
        <taxon>Cylindrobasidium</taxon>
    </lineage>
</organism>
<dbReference type="EMBL" id="KN880472">
    <property type="protein sequence ID" value="KIY70173.1"/>
    <property type="molecule type" value="Genomic_DNA"/>
</dbReference>
<proteinExistence type="predicted"/>
<reference evidence="1 2" key="1">
    <citation type="journal article" date="2015" name="Fungal Genet. Biol.">
        <title>Evolution of novel wood decay mechanisms in Agaricales revealed by the genome sequences of Fistulina hepatica and Cylindrobasidium torrendii.</title>
        <authorList>
            <person name="Floudas D."/>
            <person name="Held B.W."/>
            <person name="Riley R."/>
            <person name="Nagy L.G."/>
            <person name="Koehler G."/>
            <person name="Ransdell A.S."/>
            <person name="Younus H."/>
            <person name="Chow J."/>
            <person name="Chiniquy J."/>
            <person name="Lipzen A."/>
            <person name="Tritt A."/>
            <person name="Sun H."/>
            <person name="Haridas S."/>
            <person name="LaButti K."/>
            <person name="Ohm R.A."/>
            <person name="Kues U."/>
            <person name="Blanchette R.A."/>
            <person name="Grigoriev I.V."/>
            <person name="Minto R.E."/>
            <person name="Hibbett D.S."/>
        </authorList>
    </citation>
    <scope>NUCLEOTIDE SEQUENCE [LARGE SCALE GENOMIC DNA]</scope>
    <source>
        <strain evidence="1 2">FP15055 ss-10</strain>
    </source>
</reference>
<sequence>MQRINEAPTIEDKYVLLMETEYKASALHLFRTYLSWNLAITTLADNMKYKVHRATERNANKCILPDSTYLIREKWMKPREWAAFVRAMVQWKTWDLTRNHCEDSANALRECIETFVSVVRQISTARWPGPSWARMQTYKGAYLDAFRKLGQESEEFEHTQSTWISTLRFEDAAVLYGLPRQPCKAWYPPPSGAARTPSRFWRGIAYAASRRPGEFDFWSTRQNTWDTEGVLTVPANYYGGKVCKARSSSRYAQGYNHVGGSKTSGWEVAEKLATMVIEVIGMAG</sequence>
<protein>
    <submittedName>
        <fullName evidence="1">Uncharacterized protein</fullName>
    </submittedName>
</protein>
<dbReference type="Proteomes" id="UP000054007">
    <property type="component" value="Unassembled WGS sequence"/>
</dbReference>
<gene>
    <name evidence="1" type="ORF">CYLTODRAFT_420021</name>
</gene>
<accession>A0A0D7BI02</accession>
<dbReference type="AlphaFoldDB" id="A0A0D7BI02"/>
<evidence type="ECO:0000313" key="2">
    <source>
        <dbReference type="Proteomes" id="UP000054007"/>
    </source>
</evidence>
<keyword evidence="2" id="KW-1185">Reference proteome</keyword>
<evidence type="ECO:0000313" key="1">
    <source>
        <dbReference type="EMBL" id="KIY70173.1"/>
    </source>
</evidence>
<name>A0A0D7BI02_9AGAR</name>